<evidence type="ECO:0000313" key="2">
    <source>
        <dbReference type="Proteomes" id="UP000199545"/>
    </source>
</evidence>
<sequence length="97" mass="11354">MVQDLEIHHERFVLDGATAVDEVIIANEHNEVMNVKNFIYNLYKWPKGLLGALYEDGTPQKITADTWDSIDKSREAFLAWQLWRQYNESDEANKKRA</sequence>
<organism evidence="1 2">
    <name type="scientific">Thermoflavimicrobium dichotomicum</name>
    <dbReference type="NCBI Taxonomy" id="46223"/>
    <lineage>
        <taxon>Bacteria</taxon>
        <taxon>Bacillati</taxon>
        <taxon>Bacillota</taxon>
        <taxon>Bacilli</taxon>
        <taxon>Bacillales</taxon>
        <taxon>Thermoactinomycetaceae</taxon>
        <taxon>Thermoflavimicrobium</taxon>
    </lineage>
</organism>
<accession>A0A1I3U821</accession>
<proteinExistence type="predicted"/>
<reference evidence="1 2" key="1">
    <citation type="submission" date="2016-10" db="EMBL/GenBank/DDBJ databases">
        <authorList>
            <person name="de Groot N.N."/>
        </authorList>
    </citation>
    <scope>NUCLEOTIDE SEQUENCE [LARGE SCALE GENOMIC DNA]</scope>
    <source>
        <strain evidence="1 2">DSM 44778</strain>
    </source>
</reference>
<name>A0A1I3U821_9BACL</name>
<dbReference type="Proteomes" id="UP000199545">
    <property type="component" value="Unassembled WGS sequence"/>
</dbReference>
<dbReference type="STRING" id="46223.SAMN05421852_12236"/>
<keyword evidence="2" id="KW-1185">Reference proteome</keyword>
<protein>
    <submittedName>
        <fullName evidence="1">Uncharacterized protein</fullName>
    </submittedName>
</protein>
<evidence type="ECO:0000313" key="1">
    <source>
        <dbReference type="EMBL" id="SFJ78863.1"/>
    </source>
</evidence>
<dbReference type="EMBL" id="FORR01000022">
    <property type="protein sequence ID" value="SFJ78863.1"/>
    <property type="molecule type" value="Genomic_DNA"/>
</dbReference>
<dbReference type="AlphaFoldDB" id="A0A1I3U821"/>
<gene>
    <name evidence="1" type="ORF">SAMN05421852_12236</name>
</gene>